<accession>A0ACB7YRN6</accession>
<evidence type="ECO:0000313" key="1">
    <source>
        <dbReference type="EMBL" id="KAH7856341.1"/>
    </source>
</evidence>
<reference evidence="1 2" key="1">
    <citation type="journal article" date="2021" name="Hortic Res">
        <title>High-quality reference genome and annotation aids understanding of berry development for evergreen blueberry (Vaccinium darrowii).</title>
        <authorList>
            <person name="Yu J."/>
            <person name="Hulse-Kemp A.M."/>
            <person name="Babiker E."/>
            <person name="Staton M."/>
        </authorList>
    </citation>
    <scope>NUCLEOTIDE SEQUENCE [LARGE SCALE GENOMIC DNA]</scope>
    <source>
        <strain evidence="2">cv. NJ 8807/NJ 8810</strain>
        <tissue evidence="1">Young leaf</tissue>
    </source>
</reference>
<organism evidence="1 2">
    <name type="scientific">Vaccinium darrowii</name>
    <dbReference type="NCBI Taxonomy" id="229202"/>
    <lineage>
        <taxon>Eukaryota</taxon>
        <taxon>Viridiplantae</taxon>
        <taxon>Streptophyta</taxon>
        <taxon>Embryophyta</taxon>
        <taxon>Tracheophyta</taxon>
        <taxon>Spermatophyta</taxon>
        <taxon>Magnoliopsida</taxon>
        <taxon>eudicotyledons</taxon>
        <taxon>Gunneridae</taxon>
        <taxon>Pentapetalae</taxon>
        <taxon>asterids</taxon>
        <taxon>Ericales</taxon>
        <taxon>Ericaceae</taxon>
        <taxon>Vaccinioideae</taxon>
        <taxon>Vaccinieae</taxon>
        <taxon>Vaccinium</taxon>
    </lineage>
</organism>
<gene>
    <name evidence="1" type="ORF">Vadar_000324</name>
</gene>
<keyword evidence="2" id="KW-1185">Reference proteome</keyword>
<dbReference type="EMBL" id="CM037153">
    <property type="protein sequence ID" value="KAH7856341.1"/>
    <property type="molecule type" value="Genomic_DNA"/>
</dbReference>
<protein>
    <submittedName>
        <fullName evidence="1">Uncharacterized protein</fullName>
    </submittedName>
</protein>
<evidence type="ECO:0000313" key="2">
    <source>
        <dbReference type="Proteomes" id="UP000828048"/>
    </source>
</evidence>
<sequence>MSTPLCFSLLPIRILLFSLSYVTRIHRTPSRFSGIKWGKRKLCSHLDRVIDLVKVSSRIESEEPIRCEDCREGVVDRRSSKGKGKHGKKKGGGSGNTKSNSKAIWVCLECGHLSCGGIGLPTTAQSHAVRHARQTRHPWAIQFENPQLHWCFQCSTLIPVETLEENGEQKDLLLGVVKLIKGKSSQRPSEDVEDGWSGSGSVTSGLKSANTASASFDGKSGCVVRGLVNLGNTCFFNSIMQNLLAMERLRDHFLELDESVGPLTVSLKKFFIDASPESGLRNSINPRSFFGCLCTKAPQFRGYQQHDSHELLRCLLDGLCTEELSARKRTISQENGNSKMLSPTFVDAAFGGQLSSTVSCLECGHSSTVFEPFLDLSLPVPTKKPPSKRAPPVSRAKKLKQPPKRNGRIRPKTSRDADSVAGKVGDALVGSKMVELPGPATVEDKKSLVSSSLLTAEEFEKPYMDKDSLDSLSWLDYLESVPVSNDPGLASKANDKAMIYDSERKDAVLGEAPLKETADSFGSETWLDYLEPVTLPDDNDMGSNVEDVSVVQDSGSMGALPDVISLHNELPLQAQASENLVLPQKEETSISGEISREGEVSSSFVGYEPDACFDGFGDLFNEPEIVEGPNLKPLSTDTNIQGNEIAETGFLVANISESDPDEVDNSNSPVSIESCLALFTKPELLSDEHAWHCENCSKVVQKQRMQLRKRQQNGVSEIQMSGVDNRIQSAPSNLTNDRPFPNDRDIRENVLTTFDESLVSENGKINDNQNDKKEISEEAVLILAVSQLKEGSGDMNYACAEISQSSSCYKTCTQASICGEASDSCSVNEPSNDGFDTGEVQQTKSQLLTKGSESEGSDNEEMNSDSVKVKRDATKRILINRAPPILTIHLKRFSQDARGRLSKLNGHVVFGETIDLRPYLDPRCLGTDEYKFRLIGVVEHLGTMRGGHYVAYVRGLNANKKADKESADSVWYHASDAYVREASLDEVLRCEAYILFYEKL</sequence>
<dbReference type="Proteomes" id="UP000828048">
    <property type="component" value="Chromosome 3"/>
</dbReference>
<name>A0ACB7YRN6_9ERIC</name>
<proteinExistence type="predicted"/>
<comment type="caution">
    <text evidence="1">The sequence shown here is derived from an EMBL/GenBank/DDBJ whole genome shotgun (WGS) entry which is preliminary data.</text>
</comment>